<dbReference type="RefSeq" id="WP_182537236.1">
    <property type="nucleotide sequence ID" value="NZ_JACGXA010000001.1"/>
</dbReference>
<gene>
    <name evidence="1" type="ORF">FB382_000951</name>
</gene>
<protein>
    <submittedName>
        <fullName evidence="1">Uncharacterized protein</fullName>
    </submittedName>
</protein>
<keyword evidence="2" id="KW-1185">Reference proteome</keyword>
<organism evidence="1 2">
    <name type="scientific">Nocardioides ginsengisegetis</name>
    <dbReference type="NCBI Taxonomy" id="661491"/>
    <lineage>
        <taxon>Bacteria</taxon>
        <taxon>Bacillati</taxon>
        <taxon>Actinomycetota</taxon>
        <taxon>Actinomycetes</taxon>
        <taxon>Propionibacteriales</taxon>
        <taxon>Nocardioidaceae</taxon>
        <taxon>Nocardioides</taxon>
    </lineage>
</organism>
<accession>A0A7W3IXV5</accession>
<evidence type="ECO:0000313" key="1">
    <source>
        <dbReference type="EMBL" id="MBA8802660.1"/>
    </source>
</evidence>
<dbReference type="AlphaFoldDB" id="A0A7W3IXV5"/>
<proteinExistence type="predicted"/>
<dbReference type="Proteomes" id="UP000580910">
    <property type="component" value="Unassembled WGS sequence"/>
</dbReference>
<sequence length="326" mass="34491">MARRARLSSMVDLRRHLFPLLAALAVLAVTAVGVTVGWLTGPDDRRVHGGASPGEVRTEYWRDAQVDVPAEWGWGSAPESGPVEGADDGLFWCGEPGALVTSDGTRLQEADPTMPYVGRPLGQSDMCQGGIADATPQAPYLWIGVPLEPGRTDLGGGWVRETREVNGSTVTVATRDAALRERILDSARGSENCFSELDAMPAVDGEDHQQPGTVCAYRTVESLDRFDLVYAAEFTGEPAFDAAAGRAGEAASCERPGQEFVVLTAADGSVRVVDTGCPRIEVAPGDYRALTPATTEPWATGGLPVVLTGPFLGDPRLAPWFVGVQG</sequence>
<reference evidence="1 2" key="1">
    <citation type="submission" date="2020-07" db="EMBL/GenBank/DDBJ databases">
        <title>Sequencing the genomes of 1000 actinobacteria strains.</title>
        <authorList>
            <person name="Klenk H.-P."/>
        </authorList>
    </citation>
    <scope>NUCLEOTIDE SEQUENCE [LARGE SCALE GENOMIC DNA]</scope>
    <source>
        <strain evidence="1 2">DSM 21349</strain>
    </source>
</reference>
<name>A0A7W3IXV5_9ACTN</name>
<evidence type="ECO:0000313" key="2">
    <source>
        <dbReference type="Proteomes" id="UP000580910"/>
    </source>
</evidence>
<comment type="caution">
    <text evidence="1">The sequence shown here is derived from an EMBL/GenBank/DDBJ whole genome shotgun (WGS) entry which is preliminary data.</text>
</comment>
<dbReference type="EMBL" id="JACGXA010000001">
    <property type="protein sequence ID" value="MBA8802660.1"/>
    <property type="molecule type" value="Genomic_DNA"/>
</dbReference>